<feature type="non-terminal residue" evidence="2">
    <location>
        <position position="51"/>
    </location>
</feature>
<proteinExistence type="predicted"/>
<feature type="non-terminal residue" evidence="2">
    <location>
        <position position="1"/>
    </location>
</feature>
<name>A0A9N9EGE0_9GLOM</name>
<protein>
    <submittedName>
        <fullName evidence="2">6398_t:CDS:1</fullName>
    </submittedName>
</protein>
<organism evidence="2 3">
    <name type="scientific">Paraglomus brasilianum</name>
    <dbReference type="NCBI Taxonomy" id="144538"/>
    <lineage>
        <taxon>Eukaryota</taxon>
        <taxon>Fungi</taxon>
        <taxon>Fungi incertae sedis</taxon>
        <taxon>Mucoromycota</taxon>
        <taxon>Glomeromycotina</taxon>
        <taxon>Glomeromycetes</taxon>
        <taxon>Paraglomerales</taxon>
        <taxon>Paraglomeraceae</taxon>
        <taxon>Paraglomus</taxon>
    </lineage>
</organism>
<comment type="caution">
    <text evidence="2">The sequence shown here is derived from an EMBL/GenBank/DDBJ whole genome shotgun (WGS) entry which is preliminary data.</text>
</comment>
<dbReference type="EMBL" id="CAJVPI010004917">
    <property type="protein sequence ID" value="CAG8670844.1"/>
    <property type="molecule type" value="Genomic_DNA"/>
</dbReference>
<keyword evidence="1" id="KW-0812">Transmembrane</keyword>
<sequence length="51" mass="5784">DLLEVPDEEENIGVVLMVLAAMLNIKIAMQETIKIMQTILICKVWKLTSLQ</sequence>
<keyword evidence="1" id="KW-0472">Membrane</keyword>
<keyword evidence="3" id="KW-1185">Reference proteome</keyword>
<reference evidence="2" key="1">
    <citation type="submission" date="2021-06" db="EMBL/GenBank/DDBJ databases">
        <authorList>
            <person name="Kallberg Y."/>
            <person name="Tangrot J."/>
            <person name="Rosling A."/>
        </authorList>
    </citation>
    <scope>NUCLEOTIDE SEQUENCE</scope>
    <source>
        <strain evidence="2">BR232B</strain>
    </source>
</reference>
<gene>
    <name evidence="2" type="ORF">PBRASI_LOCUS11294</name>
</gene>
<accession>A0A9N9EGE0</accession>
<feature type="transmembrane region" description="Helical" evidence="1">
    <location>
        <begin position="12"/>
        <end position="29"/>
    </location>
</feature>
<dbReference type="AlphaFoldDB" id="A0A9N9EGE0"/>
<dbReference type="Proteomes" id="UP000789739">
    <property type="component" value="Unassembled WGS sequence"/>
</dbReference>
<evidence type="ECO:0000313" key="2">
    <source>
        <dbReference type="EMBL" id="CAG8670844.1"/>
    </source>
</evidence>
<evidence type="ECO:0000256" key="1">
    <source>
        <dbReference type="SAM" id="Phobius"/>
    </source>
</evidence>
<keyword evidence="1" id="KW-1133">Transmembrane helix</keyword>
<evidence type="ECO:0000313" key="3">
    <source>
        <dbReference type="Proteomes" id="UP000789739"/>
    </source>
</evidence>